<keyword evidence="5 9" id="KW-0210">Decarboxylase</keyword>
<dbReference type="Pfam" id="PF00218">
    <property type="entry name" value="IGPS"/>
    <property type="match status" value="1"/>
</dbReference>
<keyword evidence="4 9" id="KW-0028">Amino-acid biosynthesis</keyword>
<dbReference type="InterPro" id="IPR045186">
    <property type="entry name" value="Indole-3-glycerol_P_synth"/>
</dbReference>
<comment type="similarity">
    <text evidence="3 9">Belongs to the TrpC family.</text>
</comment>
<evidence type="ECO:0000256" key="8">
    <source>
        <dbReference type="ARBA" id="ARBA00023239"/>
    </source>
</evidence>
<dbReference type="EMBL" id="NMVI01000018">
    <property type="protein sequence ID" value="OYN86567.1"/>
    <property type="molecule type" value="Genomic_DNA"/>
</dbReference>
<dbReference type="GO" id="GO:0000162">
    <property type="term" value="P:L-tryptophan biosynthetic process"/>
    <property type="evidence" value="ECO:0007669"/>
    <property type="project" value="UniProtKB-UniRule"/>
</dbReference>
<proteinExistence type="inferred from homology"/>
<comment type="caution">
    <text evidence="11">The sequence shown here is derived from an EMBL/GenBank/DDBJ whole genome shotgun (WGS) entry which is preliminary data.</text>
</comment>
<dbReference type="UniPathway" id="UPA00035">
    <property type="reaction ID" value="UER00043"/>
</dbReference>
<sequence>MSDIRDTGTAPVAEPIPDVLADLVASSLADMVQRQDQIPQARVEELAASAPRPIDALPAFQSQGLSVIAEVKRASPSHGDLAAIPDPASLARTYAEGGATAISVLTEHSRFRGSLNDLVAVRAAVDIPVLRKDFICDPYQVWEARAAGADLVLLIVAALEQQQLVDLQALAGELGMRALVEVHTEEEVARANDAGAAIIGVNNRNLKTLDVDRDTFARLAPLVRNDAVKVAESGLLSAADVHNAHHHGADVVLVGQALVTGDDPAQVLRTFLED</sequence>
<keyword evidence="8 9" id="KW-0456">Lyase</keyword>
<dbReference type="HAMAP" id="MF_00134_B">
    <property type="entry name" value="IGPS_B"/>
    <property type="match status" value="1"/>
</dbReference>
<comment type="catalytic activity">
    <reaction evidence="1 9">
        <text>1-(2-carboxyphenylamino)-1-deoxy-D-ribulose 5-phosphate + H(+) = (1S,2R)-1-C-(indol-3-yl)glycerol 3-phosphate + CO2 + H2O</text>
        <dbReference type="Rhea" id="RHEA:23476"/>
        <dbReference type="ChEBI" id="CHEBI:15377"/>
        <dbReference type="ChEBI" id="CHEBI:15378"/>
        <dbReference type="ChEBI" id="CHEBI:16526"/>
        <dbReference type="ChEBI" id="CHEBI:58613"/>
        <dbReference type="ChEBI" id="CHEBI:58866"/>
        <dbReference type="EC" id="4.1.1.48"/>
    </reaction>
</comment>
<evidence type="ECO:0000256" key="2">
    <source>
        <dbReference type="ARBA" id="ARBA00004696"/>
    </source>
</evidence>
<dbReference type="PANTHER" id="PTHR22854:SF2">
    <property type="entry name" value="INDOLE-3-GLYCEROL-PHOSPHATE SYNTHASE"/>
    <property type="match status" value="1"/>
</dbReference>
<evidence type="ECO:0000259" key="10">
    <source>
        <dbReference type="Pfam" id="PF00218"/>
    </source>
</evidence>
<dbReference type="SUPFAM" id="SSF51366">
    <property type="entry name" value="Ribulose-phoshate binding barrel"/>
    <property type="match status" value="1"/>
</dbReference>
<dbReference type="FunFam" id="3.20.20.70:FF:000024">
    <property type="entry name" value="Indole-3-glycerol phosphate synthase"/>
    <property type="match status" value="1"/>
</dbReference>
<dbReference type="PANTHER" id="PTHR22854">
    <property type="entry name" value="TRYPTOPHAN BIOSYNTHESIS PROTEIN"/>
    <property type="match status" value="1"/>
</dbReference>
<evidence type="ECO:0000313" key="11">
    <source>
        <dbReference type="EMBL" id="OYN86567.1"/>
    </source>
</evidence>
<dbReference type="NCBIfam" id="NF001377">
    <property type="entry name" value="PRK00278.2-4"/>
    <property type="match status" value="1"/>
</dbReference>
<dbReference type="PROSITE" id="PS00614">
    <property type="entry name" value="IGPS"/>
    <property type="match status" value="1"/>
</dbReference>
<dbReference type="GO" id="GO:0004425">
    <property type="term" value="F:indole-3-glycerol-phosphate synthase activity"/>
    <property type="evidence" value="ECO:0007669"/>
    <property type="project" value="UniProtKB-UniRule"/>
</dbReference>
<dbReference type="InterPro" id="IPR011060">
    <property type="entry name" value="RibuloseP-bd_barrel"/>
</dbReference>
<dbReference type="InterPro" id="IPR013785">
    <property type="entry name" value="Aldolase_TIM"/>
</dbReference>
<evidence type="ECO:0000256" key="3">
    <source>
        <dbReference type="ARBA" id="ARBA00008737"/>
    </source>
</evidence>
<evidence type="ECO:0000256" key="5">
    <source>
        <dbReference type="ARBA" id="ARBA00022793"/>
    </source>
</evidence>
<dbReference type="CDD" id="cd00331">
    <property type="entry name" value="IGPS"/>
    <property type="match status" value="1"/>
</dbReference>
<evidence type="ECO:0000256" key="4">
    <source>
        <dbReference type="ARBA" id="ARBA00022605"/>
    </source>
</evidence>
<protein>
    <recommendedName>
        <fullName evidence="9">Indole-3-glycerol phosphate synthase</fullName>
        <shortName evidence="9">IGPS</shortName>
        <ecNumber evidence="9">4.1.1.48</ecNumber>
    </recommendedName>
</protein>
<comment type="pathway">
    <text evidence="2 9">Amino-acid biosynthesis; L-tryptophan biosynthesis; L-tryptophan from chorismate: step 4/5.</text>
</comment>
<evidence type="ECO:0000256" key="7">
    <source>
        <dbReference type="ARBA" id="ARBA00023141"/>
    </source>
</evidence>
<dbReference type="RefSeq" id="WP_094451134.1">
    <property type="nucleotide sequence ID" value="NZ_NMVI01000018.1"/>
</dbReference>
<dbReference type="Gene3D" id="3.20.20.70">
    <property type="entry name" value="Aldolase class I"/>
    <property type="match status" value="1"/>
</dbReference>
<keyword evidence="7 9" id="KW-0057">Aromatic amino acid biosynthesis</keyword>
<feature type="domain" description="Indole-3-glycerol phosphate synthase" evidence="10">
    <location>
        <begin position="23"/>
        <end position="270"/>
    </location>
</feature>
<evidence type="ECO:0000313" key="12">
    <source>
        <dbReference type="Proteomes" id="UP000216533"/>
    </source>
</evidence>
<dbReference type="AlphaFoldDB" id="A0A255E4P7"/>
<dbReference type="InterPro" id="IPR001468">
    <property type="entry name" value="Indole-3-GlycerolPSynthase_CS"/>
</dbReference>
<reference evidence="11 12" key="1">
    <citation type="submission" date="2017-07" db="EMBL/GenBank/DDBJ databases">
        <title>Draft whole genome sequences of clinical Proprionibacteriaceae strains.</title>
        <authorList>
            <person name="Bernier A.-M."/>
            <person name="Bernard K."/>
            <person name="Domingo M.-C."/>
        </authorList>
    </citation>
    <scope>NUCLEOTIDE SEQUENCE [LARGE SCALE GENOMIC DNA]</scope>
    <source>
        <strain evidence="11 12">NML 160184</strain>
    </source>
</reference>
<name>A0A255E4P7_9ACTN</name>
<evidence type="ECO:0000256" key="6">
    <source>
        <dbReference type="ARBA" id="ARBA00022822"/>
    </source>
</evidence>
<dbReference type="GO" id="GO:0004640">
    <property type="term" value="F:phosphoribosylanthranilate isomerase activity"/>
    <property type="evidence" value="ECO:0007669"/>
    <property type="project" value="TreeGrafter"/>
</dbReference>
<accession>A0A255E4P7</accession>
<dbReference type="NCBIfam" id="NF001369">
    <property type="entry name" value="PRK00278.1-1"/>
    <property type="match status" value="1"/>
</dbReference>
<gene>
    <name evidence="9" type="primary">trpC</name>
    <name evidence="11" type="ORF">CGZ92_09540</name>
</gene>
<keyword evidence="6 9" id="KW-0822">Tryptophan biosynthesis</keyword>
<dbReference type="InterPro" id="IPR013798">
    <property type="entry name" value="Indole-3-glycerol_P_synth_dom"/>
</dbReference>
<evidence type="ECO:0000256" key="9">
    <source>
        <dbReference type="HAMAP-Rule" id="MF_00134"/>
    </source>
</evidence>
<dbReference type="Proteomes" id="UP000216533">
    <property type="component" value="Unassembled WGS sequence"/>
</dbReference>
<evidence type="ECO:0000256" key="1">
    <source>
        <dbReference type="ARBA" id="ARBA00001633"/>
    </source>
</evidence>
<dbReference type="EC" id="4.1.1.48" evidence="9"/>
<organism evidence="11 12">
    <name type="scientific">Parenemella sanctibonifatiensis</name>
    <dbReference type="NCBI Taxonomy" id="2016505"/>
    <lineage>
        <taxon>Bacteria</taxon>
        <taxon>Bacillati</taxon>
        <taxon>Actinomycetota</taxon>
        <taxon>Actinomycetes</taxon>
        <taxon>Propionibacteriales</taxon>
        <taxon>Propionibacteriaceae</taxon>
        <taxon>Parenemella</taxon>
    </lineage>
</organism>